<sequence>MSETSLKPVIDKLENLFSKFNEKFYGGELQKAVITVSPDTTKGAYGWCTAWKAWSNQEPKKISDMKPEEIEAAKSEGFYEINICAEYLARPFEQICETLLHEMVHLYNLQVGVQDTSRSGTYHNKKYKEAAEQHGLTVEKDSKYGWTKTSLNDEAKAFVDGLQDKKFQLFRKPSFKMGGSSKTKQSTRKYVCPMCGCIIRATKEVHVICGDCNVEFEEAE</sequence>
<dbReference type="GO" id="GO:0006950">
    <property type="term" value="P:response to stress"/>
    <property type="evidence" value="ECO:0007669"/>
    <property type="project" value="UniProtKB-ARBA"/>
</dbReference>
<evidence type="ECO:0000259" key="1">
    <source>
        <dbReference type="Pfam" id="PF10263"/>
    </source>
</evidence>
<reference evidence="2 3" key="1">
    <citation type="submission" date="2009-01" db="EMBL/GenBank/DDBJ databases">
        <authorList>
            <person name="Fulton L."/>
            <person name="Clifton S."/>
            <person name="Fulton B."/>
            <person name="Xu J."/>
            <person name="Minx P."/>
            <person name="Pepin K.H."/>
            <person name="Johnson M."/>
            <person name="Bhonagiri V."/>
            <person name="Nash W.E."/>
            <person name="Mardis E.R."/>
            <person name="Wilson R.K."/>
        </authorList>
    </citation>
    <scope>NUCLEOTIDE SEQUENCE [LARGE SCALE GENOMIC DNA]</scope>
    <source>
        <strain evidence="2 3">DSM 15981</strain>
    </source>
</reference>
<evidence type="ECO:0000313" key="2">
    <source>
        <dbReference type="EMBL" id="EEG51619.1"/>
    </source>
</evidence>
<evidence type="ECO:0000313" key="3">
    <source>
        <dbReference type="Proteomes" id="UP000004756"/>
    </source>
</evidence>
<dbReference type="EMBL" id="ACCJ01000537">
    <property type="protein sequence ID" value="EEG51619.1"/>
    <property type="molecule type" value="Genomic_DNA"/>
</dbReference>
<dbReference type="RefSeq" id="WP_007719059.1">
    <property type="nucleotide sequence ID" value="NZ_CP102272.1"/>
</dbReference>
<proteinExistence type="predicted"/>
<dbReference type="Proteomes" id="UP000004756">
    <property type="component" value="Unassembled WGS sequence"/>
</dbReference>
<keyword evidence="3" id="KW-1185">Reference proteome</keyword>
<gene>
    <name evidence="2" type="ORF">CLOSTASPAR_06322</name>
</gene>
<name>C0DAL9_9FIRM</name>
<dbReference type="AlphaFoldDB" id="C0DAL9"/>
<reference evidence="2 3" key="2">
    <citation type="submission" date="2009-02" db="EMBL/GenBank/DDBJ databases">
        <title>Draft genome sequence of Clostridium asparagiforme (DSM 15981).</title>
        <authorList>
            <person name="Sudarsanam P."/>
            <person name="Ley R."/>
            <person name="Guruge J."/>
            <person name="Turnbaugh P.J."/>
            <person name="Mahowald M."/>
            <person name="Liep D."/>
            <person name="Gordon J."/>
        </authorList>
    </citation>
    <scope>NUCLEOTIDE SEQUENCE [LARGE SCALE GENOMIC DNA]</scope>
    <source>
        <strain evidence="2 3">DSM 15981</strain>
    </source>
</reference>
<dbReference type="Pfam" id="PF10263">
    <property type="entry name" value="SprT-like"/>
    <property type="match status" value="1"/>
</dbReference>
<accession>C0DAL9</accession>
<dbReference type="InterPro" id="IPR006640">
    <property type="entry name" value="SprT-like_domain"/>
</dbReference>
<organism evidence="2 3">
    <name type="scientific">[Clostridium] asparagiforme DSM 15981</name>
    <dbReference type="NCBI Taxonomy" id="518636"/>
    <lineage>
        <taxon>Bacteria</taxon>
        <taxon>Bacillati</taxon>
        <taxon>Bacillota</taxon>
        <taxon>Clostridia</taxon>
        <taxon>Lachnospirales</taxon>
        <taxon>Lachnospiraceae</taxon>
        <taxon>Enterocloster</taxon>
    </lineage>
</organism>
<protein>
    <recommendedName>
        <fullName evidence="1">SprT-like domain-containing protein</fullName>
    </recommendedName>
</protein>
<comment type="caution">
    <text evidence="2">The sequence shown here is derived from an EMBL/GenBank/DDBJ whole genome shotgun (WGS) entry which is preliminary data.</text>
</comment>
<dbReference type="HOGENOM" id="CLU_109295_0_0_9"/>
<feature type="domain" description="SprT-like" evidence="1">
    <location>
        <begin position="13"/>
        <end position="134"/>
    </location>
</feature>